<dbReference type="Proteomes" id="UP000032142">
    <property type="component" value="Unassembled WGS sequence"/>
</dbReference>
<dbReference type="AlphaFoldDB" id="A0A0B0PVX7"/>
<keyword evidence="2" id="KW-1185">Reference proteome</keyword>
<evidence type="ECO:0000313" key="2">
    <source>
        <dbReference type="Proteomes" id="UP000032142"/>
    </source>
</evidence>
<proteinExistence type="predicted"/>
<dbReference type="EMBL" id="KN445626">
    <property type="protein sequence ID" value="KHG28594.1"/>
    <property type="molecule type" value="Genomic_DNA"/>
</dbReference>
<reference evidence="2" key="1">
    <citation type="submission" date="2014-09" db="EMBL/GenBank/DDBJ databases">
        <authorList>
            <person name="Mudge J."/>
            <person name="Ramaraj T."/>
            <person name="Lindquist I.E."/>
            <person name="Bharti A.K."/>
            <person name="Sundararajan A."/>
            <person name="Cameron C.T."/>
            <person name="Woodward J.E."/>
            <person name="May G.D."/>
            <person name="Brubaker C."/>
            <person name="Broadhvest J."/>
            <person name="Wilkins T.A."/>
        </authorList>
    </citation>
    <scope>NUCLEOTIDE SEQUENCE</scope>
    <source>
        <strain evidence="2">cv. AKA8401</strain>
    </source>
</reference>
<accession>A0A0B0PVX7</accession>
<gene>
    <name evidence="1" type="ORF">F383_34876</name>
</gene>
<sequence>MPRVIMGGFDIFCLTNK</sequence>
<name>A0A0B0PVX7_GOSAR</name>
<protein>
    <submittedName>
        <fullName evidence="1">Uncharacterized protein</fullName>
    </submittedName>
</protein>
<organism evidence="1 2">
    <name type="scientific">Gossypium arboreum</name>
    <name type="common">Tree cotton</name>
    <name type="synonym">Gossypium nanking</name>
    <dbReference type="NCBI Taxonomy" id="29729"/>
    <lineage>
        <taxon>Eukaryota</taxon>
        <taxon>Viridiplantae</taxon>
        <taxon>Streptophyta</taxon>
        <taxon>Embryophyta</taxon>
        <taxon>Tracheophyta</taxon>
        <taxon>Spermatophyta</taxon>
        <taxon>Magnoliopsida</taxon>
        <taxon>eudicotyledons</taxon>
        <taxon>Gunneridae</taxon>
        <taxon>Pentapetalae</taxon>
        <taxon>rosids</taxon>
        <taxon>malvids</taxon>
        <taxon>Malvales</taxon>
        <taxon>Malvaceae</taxon>
        <taxon>Malvoideae</taxon>
        <taxon>Gossypium</taxon>
    </lineage>
</organism>
<evidence type="ECO:0000313" key="1">
    <source>
        <dbReference type="EMBL" id="KHG28594.1"/>
    </source>
</evidence>